<evidence type="ECO:0000259" key="5">
    <source>
        <dbReference type="Pfam" id="PF01168"/>
    </source>
</evidence>
<accession>A0AA45C8Y3</accession>
<proteinExistence type="inferred from homology"/>
<dbReference type="FunFam" id="3.20.20.10:FF:000018">
    <property type="entry name" value="Pyridoxal phosphate homeostasis protein"/>
    <property type="match status" value="1"/>
</dbReference>
<evidence type="ECO:0000256" key="4">
    <source>
        <dbReference type="RuleBase" id="RU004514"/>
    </source>
</evidence>
<keyword evidence="7" id="KW-1185">Reference proteome</keyword>
<dbReference type="InterPro" id="IPR029066">
    <property type="entry name" value="PLP-binding_barrel"/>
</dbReference>
<dbReference type="PIRSF" id="PIRSF004848">
    <property type="entry name" value="YBL036c_PLPDEIII"/>
    <property type="match status" value="1"/>
</dbReference>
<organism evidence="6 7">
    <name type="scientific">Oceanotoga teriensis</name>
    <dbReference type="NCBI Taxonomy" id="515440"/>
    <lineage>
        <taxon>Bacteria</taxon>
        <taxon>Thermotogati</taxon>
        <taxon>Thermotogota</taxon>
        <taxon>Thermotogae</taxon>
        <taxon>Petrotogales</taxon>
        <taxon>Petrotogaceae</taxon>
        <taxon>Oceanotoga</taxon>
    </lineage>
</organism>
<evidence type="ECO:0000256" key="2">
    <source>
        <dbReference type="HAMAP-Rule" id="MF_02087"/>
    </source>
</evidence>
<dbReference type="Gene3D" id="3.20.20.10">
    <property type="entry name" value="Alanine racemase"/>
    <property type="match status" value="1"/>
</dbReference>
<dbReference type="InterPro" id="IPR001608">
    <property type="entry name" value="Ala_racemase_N"/>
</dbReference>
<dbReference type="PANTHER" id="PTHR10146">
    <property type="entry name" value="PROLINE SYNTHETASE CO-TRANSCRIBED BACTERIAL HOMOLOG PROTEIN"/>
    <property type="match status" value="1"/>
</dbReference>
<evidence type="ECO:0000313" key="6">
    <source>
        <dbReference type="EMBL" id="PWJ96319.1"/>
    </source>
</evidence>
<evidence type="ECO:0000313" key="7">
    <source>
        <dbReference type="Proteomes" id="UP000245921"/>
    </source>
</evidence>
<feature type="modified residue" description="N6-(pyridoxal phosphate)lysine" evidence="2 3">
    <location>
        <position position="28"/>
    </location>
</feature>
<comment type="cofactor">
    <cofactor evidence="3">
        <name>pyridoxal 5'-phosphate</name>
        <dbReference type="ChEBI" id="CHEBI:597326"/>
    </cofactor>
</comment>
<dbReference type="NCBIfam" id="TIGR00044">
    <property type="entry name" value="YggS family pyridoxal phosphate-dependent enzyme"/>
    <property type="match status" value="1"/>
</dbReference>
<evidence type="ECO:0000256" key="1">
    <source>
        <dbReference type="ARBA" id="ARBA00022898"/>
    </source>
</evidence>
<dbReference type="RefSeq" id="WP_109603936.1">
    <property type="nucleotide sequence ID" value="NZ_JAMHJO010000001.1"/>
</dbReference>
<dbReference type="CDD" id="cd00635">
    <property type="entry name" value="PLPDE_III_YBL036c_like"/>
    <property type="match status" value="1"/>
</dbReference>
<protein>
    <recommendedName>
        <fullName evidence="2">Pyridoxal phosphate homeostasis protein</fullName>
        <shortName evidence="2">PLP homeostasis protein</shortName>
    </recommendedName>
</protein>
<feature type="domain" description="Alanine racemase N-terminal" evidence="5">
    <location>
        <begin position="2"/>
        <end position="217"/>
    </location>
</feature>
<comment type="function">
    <text evidence="2">Pyridoxal 5'-phosphate (PLP)-binding protein, which is involved in PLP homeostasis.</text>
</comment>
<sequence length="220" mass="25552">MNSIESNLNELYDELKIYPNTKLIAVSKFFPVEDIVNAYNFGQRIFGESKAQELRDKSEYLSNYDINWHFIGRLQTNKIKYIVPRCELIHSVSRIKEIKEINFRAEQNNKIQNILIEVNISQEDSKSGIDKNSISNFLKECSIFKNIKINGFMTMAPLTDDENIIESVFFEASKLLNSFKFSYPDLKELSMGMTNDYKLALKHGATFIRIGSKIFGNRNY</sequence>
<keyword evidence="1 2" id="KW-0663">Pyridoxal phosphate</keyword>
<dbReference type="Pfam" id="PF01168">
    <property type="entry name" value="Ala_racemase_N"/>
    <property type="match status" value="1"/>
</dbReference>
<dbReference type="Proteomes" id="UP000245921">
    <property type="component" value="Unassembled WGS sequence"/>
</dbReference>
<dbReference type="SUPFAM" id="SSF51419">
    <property type="entry name" value="PLP-binding barrel"/>
    <property type="match status" value="1"/>
</dbReference>
<dbReference type="InterPro" id="IPR011078">
    <property type="entry name" value="PyrdxlP_homeostasis"/>
</dbReference>
<dbReference type="EMBL" id="QGGI01000002">
    <property type="protein sequence ID" value="PWJ96319.1"/>
    <property type="molecule type" value="Genomic_DNA"/>
</dbReference>
<dbReference type="PANTHER" id="PTHR10146:SF14">
    <property type="entry name" value="PYRIDOXAL PHOSPHATE HOMEOSTASIS PROTEIN"/>
    <property type="match status" value="1"/>
</dbReference>
<comment type="similarity">
    <text evidence="2 4">Belongs to the pyridoxal phosphate-binding protein YggS/PROSC family.</text>
</comment>
<comment type="caution">
    <text evidence="6">The sequence shown here is derived from an EMBL/GenBank/DDBJ whole genome shotgun (WGS) entry which is preliminary data.</text>
</comment>
<reference evidence="6 7" key="1">
    <citation type="submission" date="2018-05" db="EMBL/GenBank/DDBJ databases">
        <title>Genomic Encyclopedia of Type Strains, Phase IV (KMG-IV): sequencing the most valuable type-strain genomes for metagenomic binning, comparative biology and taxonomic classification.</title>
        <authorList>
            <person name="Goeker M."/>
        </authorList>
    </citation>
    <scope>NUCLEOTIDE SEQUENCE [LARGE SCALE GENOMIC DNA]</scope>
    <source>
        <strain evidence="6 7">DSM 24906</strain>
    </source>
</reference>
<dbReference type="PROSITE" id="PS01211">
    <property type="entry name" value="UPF0001"/>
    <property type="match status" value="1"/>
</dbReference>
<evidence type="ECO:0000256" key="3">
    <source>
        <dbReference type="PIRSR" id="PIRSR004848-1"/>
    </source>
</evidence>
<dbReference type="HAMAP" id="MF_02087">
    <property type="entry name" value="PLP_homeostasis"/>
    <property type="match status" value="1"/>
</dbReference>
<name>A0AA45C8Y3_9BACT</name>
<dbReference type="AlphaFoldDB" id="A0AA45C8Y3"/>
<dbReference type="GO" id="GO:0030170">
    <property type="term" value="F:pyridoxal phosphate binding"/>
    <property type="evidence" value="ECO:0007669"/>
    <property type="project" value="UniProtKB-UniRule"/>
</dbReference>
<gene>
    <name evidence="6" type="ORF">C7380_102237</name>
</gene>